<gene>
    <name evidence="1" type="primary">Acey_s0483.g2290</name>
    <name evidence="1" type="ORF">Y032_0483g2290</name>
</gene>
<dbReference type="OrthoDB" id="5873243at2759"/>
<dbReference type="Proteomes" id="UP000024635">
    <property type="component" value="Unassembled WGS sequence"/>
</dbReference>
<keyword evidence="2" id="KW-1185">Reference proteome</keyword>
<evidence type="ECO:0008006" key="3">
    <source>
        <dbReference type="Google" id="ProtNLM"/>
    </source>
</evidence>
<proteinExistence type="predicted"/>
<protein>
    <recommendedName>
        <fullName evidence="3">Endonuclease/exonuclease/phosphatase domain-containing protein</fullName>
    </recommendedName>
</protein>
<name>A0A016WWQ6_9BILA</name>
<dbReference type="SUPFAM" id="SSF56219">
    <property type="entry name" value="DNase I-like"/>
    <property type="match status" value="1"/>
</dbReference>
<dbReference type="EMBL" id="JARK01000083">
    <property type="protein sequence ID" value="EYC43697.1"/>
    <property type="molecule type" value="Genomic_DNA"/>
</dbReference>
<dbReference type="InterPro" id="IPR036691">
    <property type="entry name" value="Endo/exonu/phosph_ase_sf"/>
</dbReference>
<evidence type="ECO:0000313" key="1">
    <source>
        <dbReference type="EMBL" id="EYC43697.1"/>
    </source>
</evidence>
<dbReference type="Gene3D" id="3.60.10.10">
    <property type="entry name" value="Endonuclease/exonuclease/phosphatase"/>
    <property type="match status" value="1"/>
</dbReference>
<reference evidence="2" key="1">
    <citation type="journal article" date="2015" name="Nat. Genet.">
        <title>The genome and transcriptome of the zoonotic hookworm Ancylostoma ceylanicum identify infection-specific gene families.</title>
        <authorList>
            <person name="Schwarz E.M."/>
            <person name="Hu Y."/>
            <person name="Antoshechkin I."/>
            <person name="Miller M.M."/>
            <person name="Sternberg P.W."/>
            <person name="Aroian R.V."/>
        </authorList>
    </citation>
    <scope>NUCLEOTIDE SEQUENCE</scope>
    <source>
        <strain evidence="2">HY135</strain>
    </source>
</reference>
<accession>A0A016WWQ6</accession>
<sequence>MFHPHYDHIQVATLNVRRLSNRERLTELQEALRKTYVDILAVTKLRWRGTGCMDLVDSEYRFFYAGPEDVEAPSGTGFLVSKGMIPFVEVFQRETDRISRLDLRVGQHVIRCLSIYAPPSSCAGFEDEENYSRFLEELRALLYQSSSQKLCSDRQAYSNESPQVHPLLLGDLNAKIGVKKTKLKDV</sequence>
<organism evidence="1 2">
    <name type="scientific">Ancylostoma ceylanicum</name>
    <dbReference type="NCBI Taxonomy" id="53326"/>
    <lineage>
        <taxon>Eukaryota</taxon>
        <taxon>Metazoa</taxon>
        <taxon>Ecdysozoa</taxon>
        <taxon>Nematoda</taxon>
        <taxon>Chromadorea</taxon>
        <taxon>Rhabditida</taxon>
        <taxon>Rhabditina</taxon>
        <taxon>Rhabditomorpha</taxon>
        <taxon>Strongyloidea</taxon>
        <taxon>Ancylostomatidae</taxon>
        <taxon>Ancylostomatinae</taxon>
        <taxon>Ancylostoma</taxon>
    </lineage>
</organism>
<evidence type="ECO:0000313" key="2">
    <source>
        <dbReference type="Proteomes" id="UP000024635"/>
    </source>
</evidence>
<comment type="caution">
    <text evidence="1">The sequence shown here is derived from an EMBL/GenBank/DDBJ whole genome shotgun (WGS) entry which is preliminary data.</text>
</comment>
<dbReference type="AlphaFoldDB" id="A0A016WWQ6"/>